<name>A0ABS4FNY3_9BACL</name>
<evidence type="ECO:0000256" key="2">
    <source>
        <dbReference type="ARBA" id="ARBA00022741"/>
    </source>
</evidence>
<evidence type="ECO:0000313" key="5">
    <source>
        <dbReference type="EMBL" id="MBP1904063.1"/>
    </source>
</evidence>
<keyword evidence="6" id="KW-1185">Reference proteome</keyword>
<dbReference type="InterPro" id="IPR051782">
    <property type="entry name" value="ABC_Transporter_VariousFunc"/>
</dbReference>
<dbReference type="Gene3D" id="3.40.50.300">
    <property type="entry name" value="P-loop containing nucleotide triphosphate hydrolases"/>
    <property type="match status" value="1"/>
</dbReference>
<keyword evidence="3 5" id="KW-0067">ATP-binding</keyword>
<sequence length="290" mass="32846">MNAVELQGICKNYGSYKTLDHVSIEIPKGYITGLIGPNGAGKSTLIRMMMGLVLPDEGEIVVLNNKNMMLKNGSYKKQIGYVADESIFYDHLNAIQMKSIIAPFYDNWDNSIFNKYMNLFEIPSKKKLRTFSKGMKMKFSLALALAQQPSLLIMDEPTAGLDPIVRRELLDILADYILDEEKTVLFSTHLTTDLDKIADYIAFLHKGKMVMHDTKDQILEQFVLVKGPTNILDADTRKELIGIRETAVGFEGMSKDRQRAVSLFGDQVIYEHPTLEEIMYYTVKGEKVNV</sequence>
<dbReference type="InterPro" id="IPR003439">
    <property type="entry name" value="ABC_transporter-like_ATP-bd"/>
</dbReference>
<evidence type="ECO:0000259" key="4">
    <source>
        <dbReference type="PROSITE" id="PS50893"/>
    </source>
</evidence>
<dbReference type="EMBL" id="JAGGKG010000002">
    <property type="protein sequence ID" value="MBP1904063.1"/>
    <property type="molecule type" value="Genomic_DNA"/>
</dbReference>
<dbReference type="GO" id="GO:0005524">
    <property type="term" value="F:ATP binding"/>
    <property type="evidence" value="ECO:0007669"/>
    <property type="project" value="UniProtKB-KW"/>
</dbReference>
<dbReference type="PROSITE" id="PS00211">
    <property type="entry name" value="ABC_TRANSPORTER_1"/>
    <property type="match status" value="1"/>
</dbReference>
<evidence type="ECO:0000313" key="6">
    <source>
        <dbReference type="Proteomes" id="UP001519272"/>
    </source>
</evidence>
<evidence type="ECO:0000256" key="3">
    <source>
        <dbReference type="ARBA" id="ARBA00022840"/>
    </source>
</evidence>
<dbReference type="RefSeq" id="WP_210087739.1">
    <property type="nucleotide sequence ID" value="NZ_JAGGKG010000002.1"/>
</dbReference>
<dbReference type="SMART" id="SM00382">
    <property type="entry name" value="AAA"/>
    <property type="match status" value="1"/>
</dbReference>
<dbReference type="Proteomes" id="UP001519272">
    <property type="component" value="Unassembled WGS sequence"/>
</dbReference>
<keyword evidence="2" id="KW-0547">Nucleotide-binding</keyword>
<comment type="caution">
    <text evidence="5">The sequence shown here is derived from an EMBL/GenBank/DDBJ whole genome shotgun (WGS) entry which is preliminary data.</text>
</comment>
<dbReference type="Pfam" id="PF00005">
    <property type="entry name" value="ABC_tran"/>
    <property type="match status" value="1"/>
</dbReference>
<evidence type="ECO:0000256" key="1">
    <source>
        <dbReference type="ARBA" id="ARBA00022448"/>
    </source>
</evidence>
<dbReference type="PANTHER" id="PTHR42939:SF3">
    <property type="entry name" value="ABC TRANSPORTER ATP-BINDING COMPONENT"/>
    <property type="match status" value="1"/>
</dbReference>
<protein>
    <submittedName>
        <fullName evidence="5">ABC-2 type transport system ATP-binding protein</fullName>
    </submittedName>
</protein>
<feature type="domain" description="ABC transporter" evidence="4">
    <location>
        <begin position="4"/>
        <end position="231"/>
    </location>
</feature>
<dbReference type="PROSITE" id="PS50893">
    <property type="entry name" value="ABC_TRANSPORTER_2"/>
    <property type="match status" value="1"/>
</dbReference>
<dbReference type="PANTHER" id="PTHR42939">
    <property type="entry name" value="ABC TRANSPORTER ATP-BINDING PROTEIN ALBC-RELATED"/>
    <property type="match status" value="1"/>
</dbReference>
<dbReference type="SUPFAM" id="SSF52540">
    <property type="entry name" value="P-loop containing nucleoside triphosphate hydrolases"/>
    <property type="match status" value="1"/>
</dbReference>
<dbReference type="InterPro" id="IPR003593">
    <property type="entry name" value="AAA+_ATPase"/>
</dbReference>
<keyword evidence="1" id="KW-0813">Transport</keyword>
<accession>A0ABS4FNY3</accession>
<reference evidence="5 6" key="1">
    <citation type="submission" date="2021-03" db="EMBL/GenBank/DDBJ databases">
        <title>Genomic Encyclopedia of Type Strains, Phase IV (KMG-IV): sequencing the most valuable type-strain genomes for metagenomic binning, comparative biology and taxonomic classification.</title>
        <authorList>
            <person name="Goeker M."/>
        </authorList>
    </citation>
    <scope>NUCLEOTIDE SEQUENCE [LARGE SCALE GENOMIC DNA]</scope>
    <source>
        <strain evidence="5 6">DSM 14349</strain>
    </source>
</reference>
<dbReference type="CDD" id="cd03230">
    <property type="entry name" value="ABC_DR_subfamily_A"/>
    <property type="match status" value="1"/>
</dbReference>
<proteinExistence type="predicted"/>
<dbReference type="InterPro" id="IPR027417">
    <property type="entry name" value="P-loop_NTPase"/>
</dbReference>
<organism evidence="5 6">
    <name type="scientific">Paenibacillus turicensis</name>
    <dbReference type="NCBI Taxonomy" id="160487"/>
    <lineage>
        <taxon>Bacteria</taxon>
        <taxon>Bacillati</taxon>
        <taxon>Bacillota</taxon>
        <taxon>Bacilli</taxon>
        <taxon>Bacillales</taxon>
        <taxon>Paenibacillaceae</taxon>
        <taxon>Paenibacillus</taxon>
    </lineage>
</organism>
<gene>
    <name evidence="5" type="ORF">J2Z32_000680</name>
</gene>
<dbReference type="InterPro" id="IPR017871">
    <property type="entry name" value="ABC_transporter-like_CS"/>
</dbReference>